<dbReference type="GO" id="GO:0004035">
    <property type="term" value="F:alkaline phosphatase activity"/>
    <property type="evidence" value="ECO:0007669"/>
    <property type="project" value="TreeGrafter"/>
</dbReference>
<evidence type="ECO:0000256" key="3">
    <source>
        <dbReference type="PIRSR" id="PIRSR601952-2"/>
    </source>
</evidence>
<comment type="cofactor">
    <cofactor evidence="3">
        <name>Mg(2+)</name>
        <dbReference type="ChEBI" id="CHEBI:18420"/>
    </cofactor>
    <text evidence="3">Binds 1 Mg(2+) ion.</text>
</comment>
<dbReference type="SMART" id="SM00098">
    <property type="entry name" value="alkPPc"/>
    <property type="match status" value="1"/>
</dbReference>
<keyword evidence="6" id="KW-0812">Transmembrane</keyword>
<dbReference type="Gene3D" id="3.40.720.10">
    <property type="entry name" value="Alkaline Phosphatase, subunit A"/>
    <property type="match status" value="1"/>
</dbReference>
<keyword evidence="3" id="KW-0479">Metal-binding</keyword>
<organism evidence="7 8">
    <name type="scientific">Rothia nasimurium</name>
    <dbReference type="NCBI Taxonomy" id="85336"/>
    <lineage>
        <taxon>Bacteria</taxon>
        <taxon>Bacillati</taxon>
        <taxon>Actinomycetota</taxon>
        <taxon>Actinomycetes</taxon>
        <taxon>Micrococcales</taxon>
        <taxon>Micrococcaceae</taxon>
        <taxon>Rothia</taxon>
    </lineage>
</organism>
<comment type="cofactor">
    <cofactor evidence="3">
        <name>Zn(2+)</name>
        <dbReference type="ChEBI" id="CHEBI:29105"/>
    </cofactor>
    <text evidence="3">Binds 2 Zn(2+) ions.</text>
</comment>
<feature type="binding site" evidence="3">
    <location>
        <position position="282"/>
    </location>
    <ligand>
        <name>Zn(2+)</name>
        <dbReference type="ChEBI" id="CHEBI:29105"/>
        <label>2</label>
    </ligand>
</feature>
<comment type="similarity">
    <text evidence="4">Belongs to the alkaline phosphatase family.</text>
</comment>
<feature type="binding site" evidence="3">
    <location>
        <position position="327"/>
    </location>
    <ligand>
        <name>Zn(2+)</name>
        <dbReference type="ChEBI" id="CHEBI:29105"/>
        <label>2</label>
    </ligand>
</feature>
<name>A0A4Y9F6D4_9MICC</name>
<keyword evidence="3" id="KW-0862">Zinc</keyword>
<feature type="binding site" evidence="3">
    <location>
        <position position="277"/>
    </location>
    <ligand>
        <name>Mg(2+)</name>
        <dbReference type="ChEBI" id="CHEBI:18420"/>
    </ligand>
</feature>
<feature type="binding site" evidence="3">
    <location>
        <position position="328"/>
    </location>
    <ligand>
        <name>Zn(2+)</name>
        <dbReference type="ChEBI" id="CHEBI:29105"/>
        <label>2</label>
    </ligand>
</feature>
<accession>A0A4Y9F6D4</accession>
<comment type="caution">
    <text evidence="7">The sequence shown here is derived from an EMBL/GenBank/DDBJ whole genome shotgun (WGS) entry which is preliminary data.</text>
</comment>
<evidence type="ECO:0000256" key="6">
    <source>
        <dbReference type="SAM" id="Phobius"/>
    </source>
</evidence>
<dbReference type="Proteomes" id="UP000297951">
    <property type="component" value="Unassembled WGS sequence"/>
</dbReference>
<sequence length="549" mass="57510">MLIGDGMGYNYLDLYNAYTTGKVHYQVETGGDHKAISATLLNSAYSGSGFQSWNRLSMQTNWAEGPAYDPNAAWANFDWVKNSPTDSAAAGTAMATGIKTYNAGIGVDVNEQTVENLSERAKSLGKSAGVVSSVQYSHATPASFSAHSLSRNNYLEIANQQVYGTMDVVMGAGHPWYNNDHQKISNPSYRYISEADYTALSTGVTDFTFVEDGAAFEKLTTGDTPDRVFGIAQVATTLQQARSDAATPNDIVDLPTMTQGALNVLDNNSEGFFLMVEGGAIDWTGHANQTQHALEETTDFFEAVDAVTAWVDQNSSWDETLVIVTADHETGYLMGDPEGGFNPMVPQGIGQYPTHSWNSGDHTNMLVPFFSKGAGAAELEAATVGRDQVRGRYLDNTSLANWLLDTKWVASAESIPAPTEEPTAEPTADPSAIPTSEPTAQPTSQPTAEPTSAPSAEPSASAAPSQEPSAEPTASTQPTNSAQQSTSAAALTSGADTSGTGGVASSSTKPAKGVLASTGASVAALALGALALLGIGALALTVQRKKRSS</sequence>
<reference evidence="7 8" key="1">
    <citation type="submission" date="2019-03" db="EMBL/GenBank/DDBJ databases">
        <title>Diversity of the mouse oral microbiome.</title>
        <authorList>
            <person name="Joseph S."/>
            <person name="Aduse-Opoku J."/>
            <person name="Curtis M."/>
            <person name="Wade W."/>
            <person name="Hashim A."/>
        </authorList>
    </citation>
    <scope>NUCLEOTIDE SEQUENCE [LARGE SCALE GENOMIC DNA]</scope>
    <source>
        <strain evidence="8">irhom_31</strain>
    </source>
</reference>
<gene>
    <name evidence="7" type="ORF">E4U03_01445</name>
</gene>
<proteinExistence type="inferred from homology"/>
<feature type="binding site" evidence="3">
    <location>
        <position position="138"/>
    </location>
    <ligand>
        <name>Mg(2+)</name>
        <dbReference type="ChEBI" id="CHEBI:18420"/>
    </ligand>
</feature>
<evidence type="ECO:0000313" key="8">
    <source>
        <dbReference type="Proteomes" id="UP000297951"/>
    </source>
</evidence>
<dbReference type="InterPro" id="IPR017850">
    <property type="entry name" value="Alkaline_phosphatase_core_sf"/>
</dbReference>
<dbReference type="EMBL" id="SPQC01000003">
    <property type="protein sequence ID" value="TFU24029.1"/>
    <property type="molecule type" value="Genomic_DNA"/>
</dbReference>
<feature type="region of interest" description="Disordered" evidence="5">
    <location>
        <begin position="416"/>
        <end position="515"/>
    </location>
</feature>
<keyword evidence="1" id="KW-0597">Phosphoprotein</keyword>
<feature type="active site" description="Phosphoserine intermediate" evidence="2">
    <location>
        <position position="87"/>
    </location>
</feature>
<evidence type="ECO:0000256" key="1">
    <source>
        <dbReference type="ARBA" id="ARBA00022553"/>
    </source>
</evidence>
<dbReference type="CDD" id="cd16012">
    <property type="entry name" value="ALP"/>
    <property type="match status" value="1"/>
</dbReference>
<keyword evidence="3" id="KW-0460">Magnesium</keyword>
<evidence type="ECO:0000256" key="4">
    <source>
        <dbReference type="RuleBase" id="RU003946"/>
    </source>
</evidence>
<feature type="binding site" evidence="3">
    <location>
        <position position="140"/>
    </location>
    <ligand>
        <name>Mg(2+)</name>
        <dbReference type="ChEBI" id="CHEBI:18420"/>
    </ligand>
</feature>
<keyword evidence="6" id="KW-0472">Membrane</keyword>
<feature type="binding site" evidence="3">
    <location>
        <position position="286"/>
    </location>
    <ligand>
        <name>Zn(2+)</name>
        <dbReference type="ChEBI" id="CHEBI:29105"/>
        <label>2</label>
    </ligand>
</feature>
<dbReference type="AlphaFoldDB" id="A0A4Y9F6D4"/>
<evidence type="ECO:0000313" key="7">
    <source>
        <dbReference type="EMBL" id="TFU24029.1"/>
    </source>
</evidence>
<protein>
    <submittedName>
        <fullName evidence="7">Alkaline phosphatase</fullName>
    </submittedName>
</protein>
<dbReference type="PRINTS" id="PR00113">
    <property type="entry name" value="ALKPHPHTASE"/>
</dbReference>
<dbReference type="InterPro" id="IPR001952">
    <property type="entry name" value="Alkaline_phosphatase"/>
</dbReference>
<dbReference type="OrthoDB" id="9794455at2"/>
<dbReference type="RefSeq" id="WP_135011220.1">
    <property type="nucleotide sequence ID" value="NZ_JADGLK010000003.1"/>
</dbReference>
<dbReference type="PANTHER" id="PTHR11596:SF5">
    <property type="entry name" value="ALKALINE PHOSPHATASE"/>
    <property type="match status" value="1"/>
</dbReference>
<dbReference type="SUPFAM" id="SSF53649">
    <property type="entry name" value="Alkaline phosphatase-like"/>
    <property type="match status" value="1"/>
</dbReference>
<dbReference type="GO" id="GO:0046872">
    <property type="term" value="F:metal ion binding"/>
    <property type="evidence" value="ECO:0007669"/>
    <property type="project" value="UniProtKB-KW"/>
</dbReference>
<feature type="transmembrane region" description="Helical" evidence="6">
    <location>
        <begin position="522"/>
        <end position="542"/>
    </location>
</feature>
<keyword evidence="6" id="KW-1133">Transmembrane helix</keyword>
<dbReference type="PANTHER" id="PTHR11596">
    <property type="entry name" value="ALKALINE PHOSPHATASE"/>
    <property type="match status" value="1"/>
</dbReference>
<evidence type="ECO:0000256" key="5">
    <source>
        <dbReference type="SAM" id="MobiDB-lite"/>
    </source>
</evidence>
<dbReference type="Pfam" id="PF00245">
    <property type="entry name" value="Alk_phosphatase"/>
    <property type="match status" value="1"/>
</dbReference>
<evidence type="ECO:0000256" key="2">
    <source>
        <dbReference type="PIRSR" id="PIRSR601952-1"/>
    </source>
</evidence>